<sequence length="50" mass="5736">MKNQSAENDFPFCGKRFFILSRLILCFEEGVRRGSSDILKNIQNGRTLNA</sequence>
<reference evidence="1 2" key="1">
    <citation type="submission" date="2011-03" db="EMBL/GenBank/DDBJ databases">
        <authorList>
            <person name="Weinstock G."/>
            <person name="Sodergren E."/>
            <person name="Clifton S."/>
            <person name="Fulton L."/>
            <person name="Fulton B."/>
            <person name="Courtney L."/>
            <person name="Fronick C."/>
            <person name="Harrison M."/>
            <person name="Strong C."/>
            <person name="Farmer C."/>
            <person name="Delahaunty K."/>
            <person name="Markovic C."/>
            <person name="Hall O."/>
            <person name="Minx P."/>
            <person name="Tomlinson C."/>
            <person name="Mitreva M."/>
            <person name="Hou S."/>
            <person name="Chen J."/>
            <person name="Wollam A."/>
            <person name="Pepin K.H."/>
            <person name="Johnson M."/>
            <person name="Bhonagiri V."/>
            <person name="Zhang X."/>
            <person name="Suruliraj S."/>
            <person name="Warren W."/>
            <person name="Chinwalla A."/>
            <person name="Mardis E.R."/>
            <person name="Wilson R.K."/>
        </authorList>
    </citation>
    <scope>NUCLEOTIDE SEQUENCE [LARGE SCALE GENOMIC DNA]</scope>
    <source>
        <strain evidence="1 2">YIT 11840</strain>
    </source>
</reference>
<dbReference type="AlphaFoldDB" id="G5SWB5"/>
<comment type="caution">
    <text evidence="1">The sequence shown here is derived from an EMBL/GenBank/DDBJ whole genome shotgun (WGS) entry which is preliminary data.</text>
</comment>
<proteinExistence type="predicted"/>
<accession>G5SWB5</accession>
<dbReference type="HOGENOM" id="CLU_3120770_0_0_10"/>
<dbReference type="Proteomes" id="UP000003598">
    <property type="component" value="Unassembled WGS sequence"/>
</dbReference>
<evidence type="ECO:0000313" key="1">
    <source>
        <dbReference type="EMBL" id="EHG98580.1"/>
    </source>
</evidence>
<evidence type="ECO:0000313" key="2">
    <source>
        <dbReference type="Proteomes" id="UP000003598"/>
    </source>
</evidence>
<dbReference type="PATRIC" id="fig|762968.3.peg.3238"/>
<organism evidence="1 2">
    <name type="scientific">Paraprevotella clara YIT 11840</name>
    <dbReference type="NCBI Taxonomy" id="762968"/>
    <lineage>
        <taxon>Bacteria</taxon>
        <taxon>Pseudomonadati</taxon>
        <taxon>Bacteroidota</taxon>
        <taxon>Bacteroidia</taxon>
        <taxon>Bacteroidales</taxon>
        <taxon>Prevotellaceae</taxon>
        <taxon>Paraprevotella</taxon>
    </lineage>
</organism>
<gene>
    <name evidence="1" type="ORF">HMPREF9441_03687</name>
</gene>
<name>G5SWB5_9BACT</name>
<keyword evidence="2" id="KW-1185">Reference proteome</keyword>
<dbReference type="EMBL" id="AFFY01000074">
    <property type="protein sequence ID" value="EHG98580.1"/>
    <property type="molecule type" value="Genomic_DNA"/>
</dbReference>
<protein>
    <submittedName>
        <fullName evidence="1">Uncharacterized protein</fullName>
    </submittedName>
</protein>